<keyword evidence="2" id="KW-1185">Reference proteome</keyword>
<gene>
    <name evidence="1" type="ORF">V5O48_012520</name>
</gene>
<accession>A0ABR3F2K4</accession>
<evidence type="ECO:0000313" key="2">
    <source>
        <dbReference type="Proteomes" id="UP001465976"/>
    </source>
</evidence>
<comment type="caution">
    <text evidence="1">The sequence shown here is derived from an EMBL/GenBank/DDBJ whole genome shotgun (WGS) entry which is preliminary data.</text>
</comment>
<organism evidence="1 2">
    <name type="scientific">Marasmius crinis-equi</name>
    <dbReference type="NCBI Taxonomy" id="585013"/>
    <lineage>
        <taxon>Eukaryota</taxon>
        <taxon>Fungi</taxon>
        <taxon>Dikarya</taxon>
        <taxon>Basidiomycota</taxon>
        <taxon>Agaricomycotina</taxon>
        <taxon>Agaricomycetes</taxon>
        <taxon>Agaricomycetidae</taxon>
        <taxon>Agaricales</taxon>
        <taxon>Marasmiineae</taxon>
        <taxon>Marasmiaceae</taxon>
        <taxon>Marasmius</taxon>
    </lineage>
</organism>
<evidence type="ECO:0000313" key="1">
    <source>
        <dbReference type="EMBL" id="KAL0569448.1"/>
    </source>
</evidence>
<protein>
    <submittedName>
        <fullName evidence="1">Uncharacterized protein</fullName>
    </submittedName>
</protein>
<proteinExistence type="predicted"/>
<name>A0ABR3F2K4_9AGAR</name>
<dbReference type="Proteomes" id="UP001465976">
    <property type="component" value="Unassembled WGS sequence"/>
</dbReference>
<dbReference type="EMBL" id="JBAHYK010001117">
    <property type="protein sequence ID" value="KAL0569448.1"/>
    <property type="molecule type" value="Genomic_DNA"/>
</dbReference>
<reference evidence="1 2" key="1">
    <citation type="submission" date="2024-02" db="EMBL/GenBank/DDBJ databases">
        <title>A draft genome for the cacao thread blight pathogen Marasmius crinis-equi.</title>
        <authorList>
            <person name="Cohen S.P."/>
            <person name="Baruah I.K."/>
            <person name="Amoako-Attah I."/>
            <person name="Bukari Y."/>
            <person name="Meinhardt L.W."/>
            <person name="Bailey B.A."/>
        </authorList>
    </citation>
    <scope>NUCLEOTIDE SEQUENCE [LARGE SCALE GENOMIC DNA]</scope>
    <source>
        <strain evidence="1 2">GH-76</strain>
    </source>
</reference>
<feature type="non-terminal residue" evidence="1">
    <location>
        <position position="1"/>
    </location>
</feature>
<sequence>SYVWTRMHPHLMKRENVRGRDDGGMGGLDASSLYLNSFHLRLSSAQANPETPDIRMLVLTERGLG</sequence>